<sequence length="290" mass="31561">MNAVECLNVSFNRGSRMVLDDISLSVAQGEFVALIGHNGAGKSTLIKLCLGLITPKKGKVKVLDGKPGTSPVSVGYLPENVSFYDGMTIRDNLNYFADLKNIPRQRADELIESLGLSTVAAQKVGQCSKGQRQRLGLAQALLAKPKLLFLDEPTVGLDPTASDFMYQELLKLKERGCTVIVCTHELMLVEGFADRIVMLVGGHKAADGTIRILSEKMGLSFELVSSDALNAARQDEFLRSSIIDGRLVCKGTDLSQKLIYLEKKYGITGVGVKNPSLMDIYKAALKEHQK</sequence>
<dbReference type="InterPro" id="IPR027417">
    <property type="entry name" value="P-loop_NTPase"/>
</dbReference>
<dbReference type="Pfam" id="PF00005">
    <property type="entry name" value="ABC_tran"/>
    <property type="match status" value="1"/>
</dbReference>
<protein>
    <submittedName>
        <fullName evidence="5">ATP-binding cassette domain-containing protein</fullName>
    </submittedName>
</protein>
<gene>
    <name evidence="5" type="ORF">GMD42_08520</name>
</gene>
<dbReference type="InterPro" id="IPR051782">
    <property type="entry name" value="ABC_Transporter_VariousFunc"/>
</dbReference>
<comment type="caution">
    <text evidence="5">The sequence shown here is derived from an EMBL/GenBank/DDBJ whole genome shotgun (WGS) entry which is preliminary data.</text>
</comment>
<dbReference type="PANTHER" id="PTHR42939">
    <property type="entry name" value="ABC TRANSPORTER ATP-BINDING PROTEIN ALBC-RELATED"/>
    <property type="match status" value="1"/>
</dbReference>
<keyword evidence="2" id="KW-1003">Cell membrane</keyword>
<dbReference type="InterPro" id="IPR017871">
    <property type="entry name" value="ABC_transporter-like_CS"/>
</dbReference>
<evidence type="ECO:0000313" key="6">
    <source>
        <dbReference type="Proteomes" id="UP000462362"/>
    </source>
</evidence>
<keyword evidence="3" id="KW-0547">Nucleotide-binding</keyword>
<dbReference type="GO" id="GO:0005524">
    <property type="term" value="F:ATP binding"/>
    <property type="evidence" value="ECO:0007669"/>
    <property type="project" value="UniProtKB-KW"/>
</dbReference>
<dbReference type="GO" id="GO:0016887">
    <property type="term" value="F:ATP hydrolysis activity"/>
    <property type="evidence" value="ECO:0007669"/>
    <property type="project" value="InterPro"/>
</dbReference>
<dbReference type="SMART" id="SM00382">
    <property type="entry name" value="AAA"/>
    <property type="match status" value="1"/>
</dbReference>
<evidence type="ECO:0000256" key="3">
    <source>
        <dbReference type="ARBA" id="ARBA00022741"/>
    </source>
</evidence>
<proteinExistence type="predicted"/>
<evidence type="ECO:0000256" key="1">
    <source>
        <dbReference type="ARBA" id="ARBA00022448"/>
    </source>
</evidence>
<accession>A0A6I3S3G1</accession>
<keyword evidence="1" id="KW-0813">Transport</keyword>
<name>A0A6I3S3G1_9BURK</name>
<dbReference type="PANTHER" id="PTHR42939:SF1">
    <property type="entry name" value="ABC TRANSPORTER ATP-BINDING PROTEIN ALBC-RELATED"/>
    <property type="match status" value="1"/>
</dbReference>
<dbReference type="PROSITE" id="PS00211">
    <property type="entry name" value="ABC_TRANSPORTER_1"/>
    <property type="match status" value="1"/>
</dbReference>
<dbReference type="InterPro" id="IPR003439">
    <property type="entry name" value="ABC_transporter-like_ATP-bd"/>
</dbReference>
<dbReference type="EMBL" id="WNCL01000025">
    <property type="protein sequence ID" value="MTU43663.1"/>
    <property type="molecule type" value="Genomic_DNA"/>
</dbReference>
<dbReference type="SUPFAM" id="SSF52540">
    <property type="entry name" value="P-loop containing nucleoside triphosphate hydrolases"/>
    <property type="match status" value="1"/>
</dbReference>
<reference evidence="5 6" key="1">
    <citation type="journal article" date="2019" name="Nat. Med.">
        <title>A library of human gut bacterial isolates paired with longitudinal multiomics data enables mechanistic microbiome research.</title>
        <authorList>
            <person name="Poyet M."/>
            <person name="Groussin M."/>
            <person name="Gibbons S.M."/>
            <person name="Avila-Pacheco J."/>
            <person name="Jiang X."/>
            <person name="Kearney S.M."/>
            <person name="Perrotta A.R."/>
            <person name="Berdy B."/>
            <person name="Zhao S."/>
            <person name="Lieberman T.D."/>
            <person name="Swanson P.K."/>
            <person name="Smith M."/>
            <person name="Roesemann S."/>
            <person name="Alexander J.E."/>
            <person name="Rich S.A."/>
            <person name="Livny J."/>
            <person name="Vlamakis H."/>
            <person name="Clish C."/>
            <person name="Bullock K."/>
            <person name="Deik A."/>
            <person name="Scott J."/>
            <person name="Pierce K.A."/>
            <person name="Xavier R.J."/>
            <person name="Alm E.J."/>
        </authorList>
    </citation>
    <scope>NUCLEOTIDE SEQUENCE [LARGE SCALE GENOMIC DNA]</scope>
    <source>
        <strain evidence="5 6">BIOML-A2</strain>
    </source>
</reference>
<organism evidence="5 6">
    <name type="scientific">Parasutterella excrementihominis</name>
    <dbReference type="NCBI Taxonomy" id="487175"/>
    <lineage>
        <taxon>Bacteria</taxon>
        <taxon>Pseudomonadati</taxon>
        <taxon>Pseudomonadota</taxon>
        <taxon>Betaproteobacteria</taxon>
        <taxon>Burkholderiales</taxon>
        <taxon>Sutterellaceae</taxon>
        <taxon>Parasutterella</taxon>
    </lineage>
</organism>
<dbReference type="RefSeq" id="WP_155168271.1">
    <property type="nucleotide sequence ID" value="NZ_WNCB01000043.1"/>
</dbReference>
<keyword evidence="4 5" id="KW-0067">ATP-binding</keyword>
<evidence type="ECO:0000256" key="4">
    <source>
        <dbReference type="ARBA" id="ARBA00022840"/>
    </source>
</evidence>
<dbReference type="AlphaFoldDB" id="A0A6I3S3G1"/>
<dbReference type="PROSITE" id="PS50893">
    <property type="entry name" value="ABC_TRANSPORTER_2"/>
    <property type="match status" value="1"/>
</dbReference>
<evidence type="ECO:0000256" key="2">
    <source>
        <dbReference type="ARBA" id="ARBA00022475"/>
    </source>
</evidence>
<dbReference type="InterPro" id="IPR003593">
    <property type="entry name" value="AAA+_ATPase"/>
</dbReference>
<evidence type="ECO:0000313" key="5">
    <source>
        <dbReference type="EMBL" id="MTU43663.1"/>
    </source>
</evidence>
<dbReference type="CDD" id="cd03230">
    <property type="entry name" value="ABC_DR_subfamily_A"/>
    <property type="match status" value="1"/>
</dbReference>
<keyword evidence="2" id="KW-0472">Membrane</keyword>
<dbReference type="Proteomes" id="UP000462362">
    <property type="component" value="Unassembled WGS sequence"/>
</dbReference>
<dbReference type="Gene3D" id="3.40.50.300">
    <property type="entry name" value="P-loop containing nucleotide triphosphate hydrolases"/>
    <property type="match status" value="1"/>
</dbReference>